<accession>A0A6G0XDX8</accession>
<proteinExistence type="predicted"/>
<protein>
    <submittedName>
        <fullName evidence="2">Uncharacterized protein</fullName>
    </submittedName>
</protein>
<keyword evidence="3" id="KW-1185">Reference proteome</keyword>
<keyword evidence="1" id="KW-1133">Transmembrane helix</keyword>
<dbReference type="Proteomes" id="UP000481153">
    <property type="component" value="Unassembled WGS sequence"/>
</dbReference>
<reference evidence="2 3" key="1">
    <citation type="submission" date="2019-07" db="EMBL/GenBank/DDBJ databases">
        <title>Genomics analysis of Aphanomyces spp. identifies a new class of oomycete effector associated with host adaptation.</title>
        <authorList>
            <person name="Gaulin E."/>
        </authorList>
    </citation>
    <scope>NUCLEOTIDE SEQUENCE [LARGE SCALE GENOMIC DNA]</scope>
    <source>
        <strain evidence="2 3">ATCC 201684</strain>
    </source>
</reference>
<keyword evidence="1" id="KW-0812">Transmembrane</keyword>
<dbReference type="EMBL" id="VJMJ01000075">
    <property type="protein sequence ID" value="KAF0738393.1"/>
    <property type="molecule type" value="Genomic_DNA"/>
</dbReference>
<evidence type="ECO:0000313" key="3">
    <source>
        <dbReference type="Proteomes" id="UP000481153"/>
    </source>
</evidence>
<name>A0A6G0XDX8_9STRA</name>
<evidence type="ECO:0000256" key="1">
    <source>
        <dbReference type="SAM" id="Phobius"/>
    </source>
</evidence>
<gene>
    <name evidence="2" type="ORF">Ae201684_005745</name>
</gene>
<dbReference type="VEuPathDB" id="FungiDB:AeMF1_012898"/>
<feature type="transmembrane region" description="Helical" evidence="1">
    <location>
        <begin position="168"/>
        <end position="187"/>
    </location>
</feature>
<comment type="caution">
    <text evidence="2">The sequence shown here is derived from an EMBL/GenBank/DDBJ whole genome shotgun (WGS) entry which is preliminary data.</text>
</comment>
<sequence>MVKVCIVESPTVLHQWWLDNMTGGYQIYLALLLFFFALVVAMPLARLIFFILRYVATERWKWKPEAQTMIMWETYWLLRIGLFCAALKAINLTDILCQWPLWIFGAPLLLWLNKAGDVIREIAVRRGSAKTLLFEIVTVVKMFVLCVTFYLIYILIFPGVAEDILRGFYTGVCILLSLAIVPVVRNVSGSQLLLFNQQYDSYDELQRVHLVLDNAPAGVVQEVPMGYVLTTCDSFSKIYIPGGRTMESPLALFEENVGNQLIWPLRLRVALAPNLSSANVRRFMMTVDVKLNDPKHAWHVNHPTHRKMQRKQSLLHNQSVVKATAASANLRSDSNGWFISVQGRWILHIHGYIYASSQAMYRQVLSENVQQVMALIEAQGWNEVAAVMAD</sequence>
<dbReference type="AlphaFoldDB" id="A0A6G0XDX8"/>
<keyword evidence="1" id="KW-0472">Membrane</keyword>
<organism evidence="2 3">
    <name type="scientific">Aphanomyces euteiches</name>
    <dbReference type="NCBI Taxonomy" id="100861"/>
    <lineage>
        <taxon>Eukaryota</taxon>
        <taxon>Sar</taxon>
        <taxon>Stramenopiles</taxon>
        <taxon>Oomycota</taxon>
        <taxon>Saprolegniomycetes</taxon>
        <taxon>Saprolegniales</taxon>
        <taxon>Verrucalvaceae</taxon>
        <taxon>Aphanomyces</taxon>
    </lineage>
</organism>
<evidence type="ECO:0000313" key="2">
    <source>
        <dbReference type="EMBL" id="KAF0738393.1"/>
    </source>
</evidence>
<feature type="transmembrane region" description="Helical" evidence="1">
    <location>
        <begin position="27"/>
        <end position="55"/>
    </location>
</feature>
<feature type="transmembrane region" description="Helical" evidence="1">
    <location>
        <begin position="131"/>
        <end position="156"/>
    </location>
</feature>